<sequence length="301" mass="32223">MFRYLWYCSSHCTSTTWCISSSEFSSDFKGMKGYLQNQFPIPSFPALTGFDVAGVVVAVGDGVTRLQVGNAVWASLPTQQGGKPLVMGAYAQYAVIPEAKVGLAPSNLNPLELASMPVVAITGLQALQSLGVKQGDKVLVVGGSGGTGSCAIQIAKRLGAHVTTTCSKKNMDFCKSLGADECIDYHEHWEDQATDVDGVYDCIGETGICSKSNKVLKDGGKFVSIAAWADFFQHKWERGVSGTMLQMDSTNAKTLETLQDMFENGEIKAATTKVFKLENIVDALKEGAKGHTVGKIVIEID</sequence>
<gene>
    <name evidence="2" type="ORF">LSP00402_LOCUS22431</name>
</gene>
<dbReference type="InterPro" id="IPR020843">
    <property type="entry name" value="ER"/>
</dbReference>
<dbReference type="InterPro" id="IPR002364">
    <property type="entry name" value="Quin_OxRdtase/zeta-crystal_CS"/>
</dbReference>
<proteinExistence type="predicted"/>
<dbReference type="SUPFAM" id="SSF50129">
    <property type="entry name" value="GroES-like"/>
    <property type="match status" value="1"/>
</dbReference>
<dbReference type="PROSITE" id="PS01162">
    <property type="entry name" value="QOR_ZETA_CRYSTAL"/>
    <property type="match status" value="1"/>
</dbReference>
<dbReference type="InterPro" id="IPR011032">
    <property type="entry name" value="GroES-like_sf"/>
</dbReference>
<evidence type="ECO:0000313" key="2">
    <source>
        <dbReference type="EMBL" id="CAD9778415.1"/>
    </source>
</evidence>
<dbReference type="EMBL" id="HBHP01036440">
    <property type="protein sequence ID" value="CAD9778415.1"/>
    <property type="molecule type" value="Transcribed_RNA"/>
</dbReference>
<dbReference type="AlphaFoldDB" id="A0A7S2XIB2"/>
<dbReference type="Gene3D" id="3.90.180.10">
    <property type="entry name" value="Medium-chain alcohol dehydrogenases, catalytic domain"/>
    <property type="match status" value="1"/>
</dbReference>
<evidence type="ECO:0000259" key="1">
    <source>
        <dbReference type="SMART" id="SM00829"/>
    </source>
</evidence>
<dbReference type="InterPro" id="IPR052733">
    <property type="entry name" value="Chloroplast_QOR"/>
</dbReference>
<dbReference type="Pfam" id="PF13602">
    <property type="entry name" value="ADH_zinc_N_2"/>
    <property type="match status" value="1"/>
</dbReference>
<accession>A0A7S2XIB2</accession>
<dbReference type="Pfam" id="PF08240">
    <property type="entry name" value="ADH_N"/>
    <property type="match status" value="1"/>
</dbReference>
<dbReference type="Gene3D" id="3.40.50.720">
    <property type="entry name" value="NAD(P)-binding Rossmann-like Domain"/>
    <property type="match status" value="1"/>
</dbReference>
<dbReference type="InterPro" id="IPR013154">
    <property type="entry name" value="ADH-like_N"/>
</dbReference>
<dbReference type="InterPro" id="IPR036291">
    <property type="entry name" value="NAD(P)-bd_dom_sf"/>
</dbReference>
<dbReference type="PANTHER" id="PTHR44013:SF1">
    <property type="entry name" value="ZINC-TYPE ALCOHOL DEHYDROGENASE-LIKE PROTEIN C16A3.02C"/>
    <property type="match status" value="1"/>
</dbReference>
<dbReference type="PANTHER" id="PTHR44013">
    <property type="entry name" value="ZINC-TYPE ALCOHOL DEHYDROGENASE-LIKE PROTEIN C16A3.02C"/>
    <property type="match status" value="1"/>
</dbReference>
<dbReference type="CDD" id="cd05289">
    <property type="entry name" value="MDR_like_2"/>
    <property type="match status" value="1"/>
</dbReference>
<reference evidence="2" key="1">
    <citation type="submission" date="2021-01" db="EMBL/GenBank/DDBJ databases">
        <authorList>
            <person name="Corre E."/>
            <person name="Pelletier E."/>
            <person name="Niang G."/>
            <person name="Scheremetjew M."/>
            <person name="Finn R."/>
            <person name="Kale V."/>
            <person name="Holt S."/>
            <person name="Cochrane G."/>
            <person name="Meng A."/>
            <person name="Brown T."/>
            <person name="Cohen L."/>
        </authorList>
    </citation>
    <scope>NUCLEOTIDE SEQUENCE</scope>
    <source>
        <strain evidence="2">CCMP622</strain>
    </source>
</reference>
<dbReference type="SUPFAM" id="SSF51735">
    <property type="entry name" value="NAD(P)-binding Rossmann-fold domains"/>
    <property type="match status" value="1"/>
</dbReference>
<organism evidence="2">
    <name type="scientific">Lotharella oceanica</name>
    <dbReference type="NCBI Taxonomy" id="641309"/>
    <lineage>
        <taxon>Eukaryota</taxon>
        <taxon>Sar</taxon>
        <taxon>Rhizaria</taxon>
        <taxon>Cercozoa</taxon>
        <taxon>Chlorarachniophyceae</taxon>
        <taxon>Lotharella</taxon>
    </lineage>
</organism>
<protein>
    <recommendedName>
        <fullName evidence="1">Enoyl reductase (ER) domain-containing protein</fullName>
    </recommendedName>
</protein>
<name>A0A7S2XIB2_9EUKA</name>
<feature type="domain" description="Enoyl reductase (ER)" evidence="1">
    <location>
        <begin position="19"/>
        <end position="298"/>
    </location>
</feature>
<dbReference type="GO" id="GO:0016491">
    <property type="term" value="F:oxidoreductase activity"/>
    <property type="evidence" value="ECO:0007669"/>
    <property type="project" value="InterPro"/>
</dbReference>
<dbReference type="GO" id="GO:0008270">
    <property type="term" value="F:zinc ion binding"/>
    <property type="evidence" value="ECO:0007669"/>
    <property type="project" value="InterPro"/>
</dbReference>
<dbReference type="SMART" id="SM00829">
    <property type="entry name" value="PKS_ER"/>
    <property type="match status" value="1"/>
</dbReference>